<evidence type="ECO:0000256" key="3">
    <source>
        <dbReference type="RuleBase" id="RU366045"/>
    </source>
</evidence>
<evidence type="ECO:0000313" key="5">
    <source>
        <dbReference type="EMBL" id="KAF2014829.1"/>
    </source>
</evidence>
<evidence type="ECO:0000256" key="2">
    <source>
        <dbReference type="ARBA" id="ARBA00023239"/>
    </source>
</evidence>
<dbReference type="EMBL" id="ML978070">
    <property type="protein sequence ID" value="KAF2014829.1"/>
    <property type="molecule type" value="Genomic_DNA"/>
</dbReference>
<dbReference type="PANTHER" id="PTHR21240">
    <property type="entry name" value="2-AMINO-3-CARBOXYLMUCONATE-6-SEMIALDEHYDE DECARBOXYLASE"/>
    <property type="match status" value="1"/>
</dbReference>
<dbReference type="GeneID" id="54280978"/>
<feature type="domain" description="Amidohydrolase-related" evidence="4">
    <location>
        <begin position="4"/>
        <end position="361"/>
    </location>
</feature>
<name>A0A6A5XPJ8_9PLEO</name>
<keyword evidence="6" id="KW-1185">Reference proteome</keyword>
<dbReference type="FunFam" id="3.20.20.140:FF:000055">
    <property type="entry name" value="Uracil-5-carboxylate decarboxylase"/>
    <property type="match status" value="1"/>
</dbReference>
<dbReference type="Gene3D" id="3.20.20.140">
    <property type="entry name" value="Metal-dependent hydrolases"/>
    <property type="match status" value="1"/>
</dbReference>
<evidence type="ECO:0000259" key="4">
    <source>
        <dbReference type="Pfam" id="PF04909"/>
    </source>
</evidence>
<gene>
    <name evidence="5" type="ORF">BU24DRAFT_348835</name>
</gene>
<dbReference type="PANTHER" id="PTHR21240:SF28">
    <property type="entry name" value="ISO-OROTATE DECARBOXYLASE (EUROFUNG)"/>
    <property type="match status" value="1"/>
</dbReference>
<evidence type="ECO:0000313" key="6">
    <source>
        <dbReference type="Proteomes" id="UP000799778"/>
    </source>
</evidence>
<dbReference type="AlphaFoldDB" id="A0A6A5XPJ8"/>
<dbReference type="InterPro" id="IPR032465">
    <property type="entry name" value="ACMSD"/>
</dbReference>
<organism evidence="5 6">
    <name type="scientific">Aaosphaeria arxii CBS 175.79</name>
    <dbReference type="NCBI Taxonomy" id="1450172"/>
    <lineage>
        <taxon>Eukaryota</taxon>
        <taxon>Fungi</taxon>
        <taxon>Dikarya</taxon>
        <taxon>Ascomycota</taxon>
        <taxon>Pezizomycotina</taxon>
        <taxon>Dothideomycetes</taxon>
        <taxon>Pleosporomycetidae</taxon>
        <taxon>Pleosporales</taxon>
        <taxon>Pleosporales incertae sedis</taxon>
        <taxon>Aaosphaeria</taxon>
    </lineage>
</organism>
<dbReference type="Pfam" id="PF04909">
    <property type="entry name" value="Amidohydro_2"/>
    <property type="match status" value="1"/>
</dbReference>
<dbReference type="InterPro" id="IPR006680">
    <property type="entry name" value="Amidohydro-rel"/>
</dbReference>
<dbReference type="GO" id="GO:0016787">
    <property type="term" value="F:hydrolase activity"/>
    <property type="evidence" value="ECO:0007669"/>
    <property type="project" value="InterPro"/>
</dbReference>
<keyword evidence="2 3" id="KW-0456">Lyase</keyword>
<evidence type="ECO:0000256" key="1">
    <source>
        <dbReference type="ARBA" id="ARBA00022793"/>
    </source>
</evidence>
<comment type="similarity">
    <text evidence="3">Belongs to the metallo-dependent hydrolases superfamily.</text>
</comment>
<proteinExistence type="inferred from homology"/>
<dbReference type="RefSeq" id="XP_033383168.1">
    <property type="nucleotide sequence ID" value="XM_033523581.1"/>
</dbReference>
<dbReference type="SUPFAM" id="SSF51556">
    <property type="entry name" value="Metallo-dependent hydrolases"/>
    <property type="match status" value="1"/>
</dbReference>
<accession>A0A6A5XPJ8</accession>
<sequence>MTVVDIHTHVYPPTFMELLRSRTTVPYVRTFPDAPDSSRLIILPGEDDPSTPSTSRGRPIGPEYYDIAQKIAFMDAHKIDISVISLANPWLDFLPAEEAGAAARRINDDVDSICAQHPGRLYAFGTLPLSAPAEVVVEEIERLSKLKYIRGVIIGTSGLGNGLDDPALDPIYAALEKYEQIIFLHPHYGLPASVYGPRANEYGHVLPLALGFPLETTIAVTRMLLSGVWDRFHNLNVLLAHSGGTLPFLAGRIESCIKHDGHLKNHGKTEGRRTVWDILKSNIYLDAVIYSEVGLGAAIQASGSDRLMFGTDHPFFPPLEEDVTEWHSVNANYAAISASFADSPTGEQDVLGNNAVRILKLA</sequence>
<dbReference type="InterPro" id="IPR032466">
    <property type="entry name" value="Metal_Hydrolase"/>
</dbReference>
<dbReference type="GO" id="GO:0016831">
    <property type="term" value="F:carboxy-lyase activity"/>
    <property type="evidence" value="ECO:0007669"/>
    <property type="project" value="UniProtKB-KW"/>
</dbReference>
<dbReference type="Proteomes" id="UP000799778">
    <property type="component" value="Unassembled WGS sequence"/>
</dbReference>
<dbReference type="OrthoDB" id="191270at2759"/>
<protein>
    <submittedName>
        <fullName evidence="5">Uracil-5-carboxylate decarboxylase</fullName>
    </submittedName>
</protein>
<keyword evidence="1 3" id="KW-0210">Decarboxylase</keyword>
<dbReference type="GO" id="GO:0019748">
    <property type="term" value="P:secondary metabolic process"/>
    <property type="evidence" value="ECO:0007669"/>
    <property type="project" value="TreeGrafter"/>
</dbReference>
<reference evidence="5" key="1">
    <citation type="journal article" date="2020" name="Stud. Mycol.">
        <title>101 Dothideomycetes genomes: a test case for predicting lifestyles and emergence of pathogens.</title>
        <authorList>
            <person name="Haridas S."/>
            <person name="Albert R."/>
            <person name="Binder M."/>
            <person name="Bloem J."/>
            <person name="Labutti K."/>
            <person name="Salamov A."/>
            <person name="Andreopoulos B."/>
            <person name="Baker S."/>
            <person name="Barry K."/>
            <person name="Bills G."/>
            <person name="Bluhm B."/>
            <person name="Cannon C."/>
            <person name="Castanera R."/>
            <person name="Culley D."/>
            <person name="Daum C."/>
            <person name="Ezra D."/>
            <person name="Gonzalez J."/>
            <person name="Henrissat B."/>
            <person name="Kuo A."/>
            <person name="Liang C."/>
            <person name="Lipzen A."/>
            <person name="Lutzoni F."/>
            <person name="Magnuson J."/>
            <person name="Mondo S."/>
            <person name="Nolan M."/>
            <person name="Ohm R."/>
            <person name="Pangilinan J."/>
            <person name="Park H.-J."/>
            <person name="Ramirez L."/>
            <person name="Alfaro M."/>
            <person name="Sun H."/>
            <person name="Tritt A."/>
            <person name="Yoshinaga Y."/>
            <person name="Zwiers L.-H."/>
            <person name="Turgeon B."/>
            <person name="Goodwin S."/>
            <person name="Spatafora J."/>
            <person name="Crous P."/>
            <person name="Grigoriev I."/>
        </authorList>
    </citation>
    <scope>NUCLEOTIDE SEQUENCE</scope>
    <source>
        <strain evidence="5">CBS 175.79</strain>
    </source>
</reference>
<dbReference type="GO" id="GO:0005829">
    <property type="term" value="C:cytosol"/>
    <property type="evidence" value="ECO:0007669"/>
    <property type="project" value="TreeGrafter"/>
</dbReference>